<dbReference type="InterPro" id="IPR011833">
    <property type="entry name" value="Glycg_phsphrylas"/>
</dbReference>
<comment type="cofactor">
    <cofactor evidence="2 11">
        <name>pyridoxal 5'-phosphate</name>
        <dbReference type="ChEBI" id="CHEBI:597326"/>
    </cofactor>
</comment>
<name>A0A450ZSW7_9GAMM</name>
<evidence type="ECO:0000256" key="8">
    <source>
        <dbReference type="ARBA" id="ARBA00023277"/>
    </source>
</evidence>
<comment type="function">
    <text evidence="9">Phosphorylase is an important allosteric enzyme in carbohydrate metabolism. Enzymes from different sources differ in their regulatory mechanisms and in their natural substrates. However, all known phosphorylases share catalytic and structural properties.</text>
</comment>
<evidence type="ECO:0000313" key="13">
    <source>
        <dbReference type="EMBL" id="VFK59217.1"/>
    </source>
</evidence>
<comment type="function">
    <text evidence="11">Allosteric enzyme that catalyzes the rate-limiting step in glycogen catabolism, the phosphorolytic cleavage of glycogen to produce glucose-1-phosphate, and plays a central role in maintaining cellular and organismal glucose homeostasis.</text>
</comment>
<dbReference type="PIRSF" id="PIRSF000460">
    <property type="entry name" value="Pprylas_GlgP"/>
    <property type="match status" value="1"/>
</dbReference>
<evidence type="ECO:0000256" key="5">
    <source>
        <dbReference type="ARBA" id="ARBA00022676"/>
    </source>
</evidence>
<evidence type="ECO:0000256" key="11">
    <source>
        <dbReference type="RuleBase" id="RU000587"/>
    </source>
</evidence>
<dbReference type="FunFam" id="3.40.50.2000:FF:000003">
    <property type="entry name" value="Alpha-1,4 glucan phosphorylase"/>
    <property type="match status" value="1"/>
</dbReference>
<gene>
    <name evidence="13" type="ORF">BECKTUN1418D_GA0071000_10975</name>
    <name evidence="14" type="ORF">BECKTUN1418E_GA0071001_10947</name>
    <name evidence="12" type="ORF">BECKTUN1418F_GA0071002_10977</name>
</gene>
<comment type="similarity">
    <text evidence="3 11">Belongs to the glycogen phosphorylase family.</text>
</comment>
<dbReference type="EMBL" id="CAADFV010000094">
    <property type="protein sequence ID" value="VFK64057.1"/>
    <property type="molecule type" value="Genomic_DNA"/>
</dbReference>
<evidence type="ECO:0000256" key="2">
    <source>
        <dbReference type="ARBA" id="ARBA00001933"/>
    </source>
</evidence>
<evidence type="ECO:0000256" key="9">
    <source>
        <dbReference type="ARBA" id="ARBA00025174"/>
    </source>
</evidence>
<evidence type="ECO:0000256" key="3">
    <source>
        <dbReference type="ARBA" id="ARBA00006047"/>
    </source>
</evidence>
<dbReference type="SUPFAM" id="SSF53756">
    <property type="entry name" value="UDP-Glycosyltransferase/glycogen phosphorylase"/>
    <property type="match status" value="1"/>
</dbReference>
<dbReference type="InterPro" id="IPR035090">
    <property type="entry name" value="Pyridoxal_P_attach_site"/>
</dbReference>
<keyword evidence="6 11" id="KW-0808">Transferase</keyword>
<dbReference type="PANTHER" id="PTHR11468:SF3">
    <property type="entry name" value="GLYCOGEN PHOSPHORYLASE, LIVER FORM"/>
    <property type="match status" value="1"/>
</dbReference>
<keyword evidence="5 11" id="KW-0328">Glycosyltransferase</keyword>
<dbReference type="GO" id="GO:0005980">
    <property type="term" value="P:glycogen catabolic process"/>
    <property type="evidence" value="ECO:0007669"/>
    <property type="project" value="TreeGrafter"/>
</dbReference>
<dbReference type="EMBL" id="CAADFX010000097">
    <property type="protein sequence ID" value="VFK59217.1"/>
    <property type="molecule type" value="Genomic_DNA"/>
</dbReference>
<evidence type="ECO:0000256" key="7">
    <source>
        <dbReference type="ARBA" id="ARBA00022898"/>
    </source>
</evidence>
<evidence type="ECO:0000256" key="1">
    <source>
        <dbReference type="ARBA" id="ARBA00001275"/>
    </source>
</evidence>
<evidence type="ECO:0000313" key="14">
    <source>
        <dbReference type="EMBL" id="VFK64057.1"/>
    </source>
</evidence>
<dbReference type="GO" id="GO:0030170">
    <property type="term" value="F:pyridoxal phosphate binding"/>
    <property type="evidence" value="ECO:0007669"/>
    <property type="project" value="InterPro"/>
</dbReference>
<accession>A0A450ZSW7</accession>
<reference evidence="12" key="1">
    <citation type="submission" date="2019-02" db="EMBL/GenBank/DDBJ databases">
        <authorList>
            <person name="Gruber-Vodicka R. H."/>
            <person name="Seah K. B. B."/>
        </authorList>
    </citation>
    <scope>NUCLEOTIDE SEQUENCE</scope>
    <source>
        <strain evidence="13">BECK_BY1</strain>
        <strain evidence="14">BECK_BY2</strain>
        <strain evidence="12">BECK_BY3</strain>
    </source>
</reference>
<dbReference type="AlphaFoldDB" id="A0A450ZSW7"/>
<sequence length="832" mass="95926">MAKRTAKELPENLLTNLPTLLMDEKGIREDFRRHFNYTLGCDIHSKNAYHIYEALVMTLRDRLMERWRKTHYAYREQNCKRAYYLSLEFLMGRTLGNAILNLDITNTTEKALRDFGLEISKIMEIEHDAGLGNGGLGRLAACFLDSCATLQFPVMGYGILYKHGIFRQIIENGDQIEEPDHWLLHGNPWDLERPEFTQRIKFGGSTEQSEWPDGTPRTHWRGTEDVIAIPYDIPIPGYKNGTVNTLRLWKAGATDIFDLDQFNEGDYTGSVEKKNLAENISMVLYPNDLTEMGKELRLRQQYFLASASLQDVIRRWFSHEKKDLEQFADKNVFQLNDTHPSIAVAELMRLLMDEYGLTWEKAWDITSHCMAYTNHTLLPEALERWSVRLFENLLPRLLEIIYEINARFLTEIGRRWPGDDGRVARMSLIEEGDEKQVRMAYLAIVGSFSVNGVAALHSKLLQENLFHDFYELWPEKFNNKTNGVTPRRWLALCNPLLSDLITKTIGDGWITDLDQLHKLAPYADDANFRKRWQAIKGQNKERLAKLVEKDCGIVFDPNNLFDVQVKRMHEYKRQLLNVLHVIHLYDRIKRGDTDNWTPRCVLIGGKAAPGYWMAKRIIKLVGNVANVINNDPDVGDKLKMAFFPDYRVSAMEIIAAGTDLSEQISTAGKEASGTGNMKFMMNGAITIGTYDGANIEILEEAGDENFFLFGLTAEEVANRYQNYDPNAIIEEDEDLRRVMEMLAGAHFNQFEPNIFDAIIDSIRNPYDPWLTAADFRAFVAAQRRVDNAYQDKERWTRMSILNTATSGKFSTDRTMNQYNEEIWHLDPVEPRS</sequence>
<dbReference type="Gene3D" id="3.40.50.2000">
    <property type="entry name" value="Glycogen Phosphorylase B"/>
    <property type="match status" value="2"/>
</dbReference>
<organism evidence="12">
    <name type="scientific">Candidatus Kentrum sp. TUN</name>
    <dbReference type="NCBI Taxonomy" id="2126343"/>
    <lineage>
        <taxon>Bacteria</taxon>
        <taxon>Pseudomonadati</taxon>
        <taxon>Pseudomonadota</taxon>
        <taxon>Gammaproteobacteria</taxon>
        <taxon>Candidatus Kentrum</taxon>
    </lineage>
</organism>
<feature type="modified residue" description="N6-(pyridoxal phosphate)lysine" evidence="10">
    <location>
        <position position="678"/>
    </location>
</feature>
<dbReference type="Pfam" id="PF00343">
    <property type="entry name" value="Phosphorylase"/>
    <property type="match status" value="1"/>
</dbReference>
<dbReference type="EC" id="2.4.1.1" evidence="11"/>
<dbReference type="PANTHER" id="PTHR11468">
    <property type="entry name" value="GLYCOGEN PHOSPHORYLASE"/>
    <property type="match status" value="1"/>
</dbReference>
<dbReference type="NCBIfam" id="TIGR02093">
    <property type="entry name" value="P_ylase"/>
    <property type="match status" value="1"/>
</dbReference>
<dbReference type="InterPro" id="IPR000811">
    <property type="entry name" value="Glyco_trans_35"/>
</dbReference>
<dbReference type="PROSITE" id="PS00102">
    <property type="entry name" value="PHOSPHORYLASE"/>
    <property type="match status" value="1"/>
</dbReference>
<dbReference type="GO" id="GO:0005737">
    <property type="term" value="C:cytoplasm"/>
    <property type="evidence" value="ECO:0007669"/>
    <property type="project" value="TreeGrafter"/>
</dbReference>
<dbReference type="FunFam" id="3.40.50.2000:FF:000002">
    <property type="entry name" value="Alpha-1,4 glucan phosphorylase"/>
    <property type="match status" value="1"/>
</dbReference>
<keyword evidence="7 10" id="KW-0663">Pyridoxal phosphate</keyword>
<evidence type="ECO:0000256" key="6">
    <source>
        <dbReference type="ARBA" id="ARBA00022679"/>
    </source>
</evidence>
<keyword evidence="4" id="KW-0021">Allosteric enzyme</keyword>
<evidence type="ECO:0000256" key="10">
    <source>
        <dbReference type="PIRSR" id="PIRSR000460-1"/>
    </source>
</evidence>
<protein>
    <recommendedName>
        <fullName evidence="11">Alpha-1,4 glucan phosphorylase</fullName>
        <ecNumber evidence="11">2.4.1.1</ecNumber>
    </recommendedName>
</protein>
<evidence type="ECO:0000256" key="4">
    <source>
        <dbReference type="ARBA" id="ARBA00022533"/>
    </source>
</evidence>
<proteinExistence type="inferred from homology"/>
<dbReference type="CDD" id="cd04300">
    <property type="entry name" value="GT35_Glycogen_Phosphorylase"/>
    <property type="match status" value="1"/>
</dbReference>
<dbReference type="EMBL" id="CAADFY010000097">
    <property type="protein sequence ID" value="VFK56868.1"/>
    <property type="molecule type" value="Genomic_DNA"/>
</dbReference>
<comment type="catalytic activity">
    <reaction evidence="1 11">
        <text>[(1-&gt;4)-alpha-D-glucosyl](n) + phosphate = [(1-&gt;4)-alpha-D-glucosyl](n-1) + alpha-D-glucose 1-phosphate</text>
        <dbReference type="Rhea" id="RHEA:41732"/>
        <dbReference type="Rhea" id="RHEA-COMP:9584"/>
        <dbReference type="Rhea" id="RHEA-COMP:9586"/>
        <dbReference type="ChEBI" id="CHEBI:15444"/>
        <dbReference type="ChEBI" id="CHEBI:43474"/>
        <dbReference type="ChEBI" id="CHEBI:58601"/>
        <dbReference type="EC" id="2.4.1.1"/>
    </reaction>
</comment>
<keyword evidence="8 11" id="KW-0119">Carbohydrate metabolism</keyword>
<evidence type="ECO:0000313" key="12">
    <source>
        <dbReference type="EMBL" id="VFK56868.1"/>
    </source>
</evidence>
<dbReference type="GO" id="GO:0008184">
    <property type="term" value="F:glycogen phosphorylase activity"/>
    <property type="evidence" value="ECO:0007669"/>
    <property type="project" value="InterPro"/>
</dbReference>